<dbReference type="Pfam" id="PF01397">
    <property type="entry name" value="Terpene_synth"/>
    <property type="match status" value="1"/>
</dbReference>
<dbReference type="SUPFAM" id="SSF48576">
    <property type="entry name" value="Terpenoid synthases"/>
    <property type="match status" value="1"/>
</dbReference>
<dbReference type="InterPro" id="IPR034741">
    <property type="entry name" value="Terpene_cyclase-like_1_C"/>
</dbReference>
<comment type="cofactor">
    <cofactor evidence="1">
        <name>Mg(2+)</name>
        <dbReference type="ChEBI" id="CHEBI:18420"/>
    </cofactor>
</comment>
<evidence type="ECO:0000256" key="4">
    <source>
        <dbReference type="ARBA" id="ARBA00023239"/>
    </source>
</evidence>
<dbReference type="AlphaFoldDB" id="A0AAW0KUZ9"/>
<sequence>MPLSMALNLLTSLPICNFPIEAFPSKGPIHLKVPISRSGIVPVGPVQCMANSKISKSTDIVRRSANYQAPIWDYDYIQSLRSEYVGEVYTGKINKLKGQVRMMLQKVADPLEQLELIDILQKLGLSYHFECEMKRMLEVLYNNDHGDEWKEENLYAIALKFRLLRQHGYRMSEEVFDSFMEEGSFKGYLCDDTKGILSLYEASFLSLEGENILEEAREFSKKHLQEFINQNKDQNLSIIVSHALELPLHWRISRVEARWFIDVYRSREDMNPILLELAKLDFNMVQATHQEDIKQVSRWWRSIGLAEKLSFVRNRLTESFFWTVGCTFHPQFSYSRRISTKVNLLITVIDDIYDVYGTLDELELFTNAVESWNINAMDELPDYMKLCFLALHNSVNEMAFDTLKEQGFHIIQYFKKAWVDICRAYLLEAKWYYKSIMDIHRAFKIAAPIILLNAYFSVTDPVTKEALDFLEECPNIVRYSSIIVRLADDLGTSTDELERGDVPKSIQCYMNETGAREEDAREYIRYLINETWKKMNEERDATSPLSETFIEIVFNLGRMAQCMYQYGDGHGAGNHETKDRLTSLFVQPIPIYKDRHDELLT</sequence>
<organism evidence="7 8">
    <name type="scientific">Quercus suber</name>
    <name type="common">Cork oak</name>
    <dbReference type="NCBI Taxonomy" id="58331"/>
    <lineage>
        <taxon>Eukaryota</taxon>
        <taxon>Viridiplantae</taxon>
        <taxon>Streptophyta</taxon>
        <taxon>Embryophyta</taxon>
        <taxon>Tracheophyta</taxon>
        <taxon>Spermatophyta</taxon>
        <taxon>Magnoliopsida</taxon>
        <taxon>eudicotyledons</taxon>
        <taxon>Gunneridae</taxon>
        <taxon>Pentapetalae</taxon>
        <taxon>rosids</taxon>
        <taxon>fabids</taxon>
        <taxon>Fagales</taxon>
        <taxon>Fagaceae</taxon>
        <taxon>Quercus</taxon>
    </lineage>
</organism>
<evidence type="ECO:0000313" key="8">
    <source>
        <dbReference type="Proteomes" id="UP000237347"/>
    </source>
</evidence>
<dbReference type="FunFam" id="1.10.600.10:FF:000007">
    <property type="entry name" value="Isoprene synthase, chloroplastic"/>
    <property type="match status" value="1"/>
</dbReference>
<dbReference type="InterPro" id="IPR008930">
    <property type="entry name" value="Terpenoid_cyclase/PrenylTrfase"/>
</dbReference>
<dbReference type="Pfam" id="PF03936">
    <property type="entry name" value="Terpene_synth_C"/>
    <property type="match status" value="1"/>
</dbReference>
<dbReference type="PANTHER" id="PTHR31225:SF9">
    <property type="entry name" value="TERPENE SYNTHASE 10"/>
    <property type="match status" value="1"/>
</dbReference>
<dbReference type="InterPro" id="IPR005630">
    <property type="entry name" value="Terpene_synthase_metal-bd"/>
</dbReference>
<accession>A0AAW0KUZ9</accession>
<dbReference type="InterPro" id="IPR001906">
    <property type="entry name" value="Terpene_synth_N"/>
</dbReference>
<dbReference type="InterPro" id="IPR036965">
    <property type="entry name" value="Terpene_synth_N_sf"/>
</dbReference>
<gene>
    <name evidence="7" type="primary">MYRS_0</name>
    <name evidence="7" type="ORF">CFP56_014196</name>
</gene>
<protein>
    <submittedName>
        <fullName evidence="7">Myrcene synthase</fullName>
    </submittedName>
</protein>
<dbReference type="Proteomes" id="UP000237347">
    <property type="component" value="Unassembled WGS sequence"/>
</dbReference>
<name>A0AAW0KUZ9_QUESU</name>
<dbReference type="InterPro" id="IPR044814">
    <property type="entry name" value="Terpene_cyclase_plant_C1"/>
</dbReference>
<dbReference type="EMBL" id="PKMF04000224">
    <property type="protein sequence ID" value="KAK7842218.1"/>
    <property type="molecule type" value="Genomic_DNA"/>
</dbReference>
<dbReference type="PANTHER" id="PTHR31225">
    <property type="entry name" value="OS04G0344100 PROTEIN-RELATED"/>
    <property type="match status" value="1"/>
</dbReference>
<dbReference type="CDD" id="cd00684">
    <property type="entry name" value="Terpene_cyclase_plant_C1"/>
    <property type="match status" value="1"/>
</dbReference>
<keyword evidence="3" id="KW-0460">Magnesium</keyword>
<keyword evidence="2" id="KW-0479">Metal-binding</keyword>
<dbReference type="GO" id="GO:0000287">
    <property type="term" value="F:magnesium ion binding"/>
    <property type="evidence" value="ECO:0007669"/>
    <property type="project" value="InterPro"/>
</dbReference>
<dbReference type="InterPro" id="IPR008949">
    <property type="entry name" value="Isoprenoid_synthase_dom_sf"/>
</dbReference>
<evidence type="ECO:0000256" key="2">
    <source>
        <dbReference type="ARBA" id="ARBA00022723"/>
    </source>
</evidence>
<reference evidence="7 8" key="1">
    <citation type="journal article" date="2018" name="Sci. Data">
        <title>The draft genome sequence of cork oak.</title>
        <authorList>
            <person name="Ramos A.M."/>
            <person name="Usie A."/>
            <person name="Barbosa P."/>
            <person name="Barros P.M."/>
            <person name="Capote T."/>
            <person name="Chaves I."/>
            <person name="Simoes F."/>
            <person name="Abreu I."/>
            <person name="Carrasquinho I."/>
            <person name="Faro C."/>
            <person name="Guimaraes J.B."/>
            <person name="Mendonca D."/>
            <person name="Nobrega F."/>
            <person name="Rodrigues L."/>
            <person name="Saibo N.J.M."/>
            <person name="Varela M.C."/>
            <person name="Egas C."/>
            <person name="Matos J."/>
            <person name="Miguel C.M."/>
            <person name="Oliveira M.M."/>
            <person name="Ricardo C.P."/>
            <person name="Goncalves S."/>
        </authorList>
    </citation>
    <scope>NUCLEOTIDE SEQUENCE [LARGE SCALE GENOMIC DNA]</scope>
    <source>
        <strain evidence="8">cv. HL8</strain>
    </source>
</reference>
<keyword evidence="4" id="KW-0456">Lyase</keyword>
<dbReference type="InterPro" id="IPR050148">
    <property type="entry name" value="Terpene_synthase-like"/>
</dbReference>
<dbReference type="SUPFAM" id="SSF48239">
    <property type="entry name" value="Terpenoid cyclases/Protein prenyltransferases"/>
    <property type="match status" value="1"/>
</dbReference>
<dbReference type="FunFam" id="1.50.10.130:FF:000001">
    <property type="entry name" value="Isoprene synthase, chloroplastic"/>
    <property type="match status" value="1"/>
</dbReference>
<proteinExistence type="predicted"/>
<dbReference type="GO" id="GO:0016102">
    <property type="term" value="P:diterpenoid biosynthetic process"/>
    <property type="evidence" value="ECO:0007669"/>
    <property type="project" value="InterPro"/>
</dbReference>
<feature type="domain" description="Terpene synthase N-terminal" evidence="5">
    <location>
        <begin position="71"/>
        <end position="244"/>
    </location>
</feature>
<dbReference type="Gene3D" id="1.50.10.130">
    <property type="entry name" value="Terpene synthase, N-terminal domain"/>
    <property type="match status" value="1"/>
</dbReference>
<evidence type="ECO:0000313" key="7">
    <source>
        <dbReference type="EMBL" id="KAK7842218.1"/>
    </source>
</evidence>
<dbReference type="Gene3D" id="1.10.600.10">
    <property type="entry name" value="Farnesyl Diphosphate Synthase"/>
    <property type="match status" value="1"/>
</dbReference>
<feature type="domain" description="Terpene synthase metal-binding" evidence="6">
    <location>
        <begin position="302"/>
        <end position="534"/>
    </location>
</feature>
<evidence type="ECO:0000256" key="3">
    <source>
        <dbReference type="ARBA" id="ARBA00022842"/>
    </source>
</evidence>
<evidence type="ECO:0000259" key="5">
    <source>
        <dbReference type="Pfam" id="PF01397"/>
    </source>
</evidence>
<dbReference type="SFLD" id="SFLDG01019">
    <property type="entry name" value="Terpene_Cyclase_Like_1_C_Termi"/>
    <property type="match status" value="1"/>
</dbReference>
<dbReference type="SFLD" id="SFLDS00005">
    <property type="entry name" value="Isoprenoid_Synthase_Type_I"/>
    <property type="match status" value="1"/>
</dbReference>
<dbReference type="GO" id="GO:0010333">
    <property type="term" value="F:terpene synthase activity"/>
    <property type="evidence" value="ECO:0007669"/>
    <property type="project" value="InterPro"/>
</dbReference>
<evidence type="ECO:0000256" key="1">
    <source>
        <dbReference type="ARBA" id="ARBA00001946"/>
    </source>
</evidence>
<comment type="caution">
    <text evidence="7">The sequence shown here is derived from an EMBL/GenBank/DDBJ whole genome shotgun (WGS) entry which is preliminary data.</text>
</comment>
<evidence type="ECO:0000259" key="6">
    <source>
        <dbReference type="Pfam" id="PF03936"/>
    </source>
</evidence>
<keyword evidence="8" id="KW-1185">Reference proteome</keyword>